<proteinExistence type="inferred from homology"/>
<sequence>MARRKTHEPLNVLINNRLAGRLEKQTDGAIRFTYDRMWLDWEHRFPISLSLPLLPTKFRGEQVVAVFDNLLPDSDKVRQRVAERTGAQGTDSYSLLERIGRDCVGAMQFLPDGVDHDARAKVEGEPINELEIEAMLANLEAAPLGIDEDHEFRISVAGAQEKTALLRQEGQWKRPIGTTPTTHILKPQIGEIPSASGMIDMTNSVENEHYCLKLMEGFGLDVAQTEVATFGARKVLVVERFDRQWQDDGRLIRLPQEDCCQALGIPSSRKYQSTVQGGENGPSTVDILDLLQSSDDPLKDQADFFKSQIIFWLISATDGHGKNFSIFLKPGGGFALTPFYDVLSAQPVFDKKQIAHNKYKLAMSVGRSRKYKILDVHGRHFVETAKEAGLGPTLISKTLDEIIEHAPIALDYALAGMPKAFHTNIHKSISKAIKDRMSQLKTAFAEI</sequence>
<feature type="domain" description="HipA-like C-terminal" evidence="4">
    <location>
        <begin position="154"/>
        <end position="407"/>
    </location>
</feature>
<dbReference type="PANTHER" id="PTHR37419">
    <property type="entry name" value="SERINE/THREONINE-PROTEIN KINASE TOXIN HIPA"/>
    <property type="match status" value="1"/>
</dbReference>
<dbReference type="Proteomes" id="UP000663923">
    <property type="component" value="Chromosome"/>
</dbReference>
<dbReference type="CDD" id="cd17808">
    <property type="entry name" value="HipA_Ec_like"/>
    <property type="match status" value="1"/>
</dbReference>
<evidence type="ECO:0000313" key="7">
    <source>
        <dbReference type="Proteomes" id="UP000663923"/>
    </source>
</evidence>
<organism evidence="6 7">
    <name type="scientific">Parasphingorhabdus cellanae</name>
    <dbReference type="NCBI Taxonomy" id="2806553"/>
    <lineage>
        <taxon>Bacteria</taxon>
        <taxon>Pseudomonadati</taxon>
        <taxon>Pseudomonadota</taxon>
        <taxon>Alphaproteobacteria</taxon>
        <taxon>Sphingomonadales</taxon>
        <taxon>Sphingomonadaceae</taxon>
        <taxon>Parasphingorhabdus</taxon>
    </lineage>
</organism>
<reference evidence="6 7" key="1">
    <citation type="submission" date="2021-03" db="EMBL/GenBank/DDBJ databases">
        <title>Complete genome of Parasphingorhabdus_sp.JHSY0214.</title>
        <authorList>
            <person name="Yoo J.H."/>
            <person name="Bae J.W."/>
        </authorList>
    </citation>
    <scope>NUCLEOTIDE SEQUENCE [LARGE SCALE GENOMIC DNA]</scope>
    <source>
        <strain evidence="6 7">JHSY0214</strain>
    </source>
</reference>
<evidence type="ECO:0000256" key="3">
    <source>
        <dbReference type="ARBA" id="ARBA00022777"/>
    </source>
</evidence>
<feature type="domain" description="HipA N-terminal subdomain 1" evidence="5">
    <location>
        <begin position="10"/>
        <end position="109"/>
    </location>
</feature>
<keyword evidence="3" id="KW-0418">Kinase</keyword>
<dbReference type="InterPro" id="IPR012893">
    <property type="entry name" value="HipA-like_C"/>
</dbReference>
<evidence type="ECO:0000313" key="6">
    <source>
        <dbReference type="EMBL" id="QTD57292.1"/>
    </source>
</evidence>
<dbReference type="InterPro" id="IPR017508">
    <property type="entry name" value="HipA_N1"/>
</dbReference>
<dbReference type="RefSeq" id="WP_207989645.1">
    <property type="nucleotide sequence ID" value="NZ_CP071794.1"/>
</dbReference>
<dbReference type="NCBIfam" id="TIGR03071">
    <property type="entry name" value="couple_hipA"/>
    <property type="match status" value="1"/>
</dbReference>
<accession>A0ABX7T924</accession>
<keyword evidence="7" id="KW-1185">Reference proteome</keyword>
<name>A0ABX7T924_9SPHN</name>
<evidence type="ECO:0000259" key="5">
    <source>
        <dbReference type="Pfam" id="PF13657"/>
    </source>
</evidence>
<dbReference type="Pfam" id="PF13657">
    <property type="entry name" value="Couple_hipA"/>
    <property type="match status" value="1"/>
</dbReference>
<dbReference type="EMBL" id="CP071794">
    <property type="protein sequence ID" value="QTD57292.1"/>
    <property type="molecule type" value="Genomic_DNA"/>
</dbReference>
<evidence type="ECO:0000256" key="1">
    <source>
        <dbReference type="ARBA" id="ARBA00010164"/>
    </source>
</evidence>
<evidence type="ECO:0000256" key="2">
    <source>
        <dbReference type="ARBA" id="ARBA00022679"/>
    </source>
</evidence>
<dbReference type="PANTHER" id="PTHR37419:SF1">
    <property type="entry name" value="SERINE_THREONINE-PROTEIN KINASE TOXIN HIPA"/>
    <property type="match status" value="1"/>
</dbReference>
<comment type="similarity">
    <text evidence="1">Belongs to the HipA Ser/Thr kinase family.</text>
</comment>
<evidence type="ECO:0000259" key="4">
    <source>
        <dbReference type="Pfam" id="PF07804"/>
    </source>
</evidence>
<gene>
    <name evidence="6" type="ORF">J4G78_07090</name>
</gene>
<protein>
    <submittedName>
        <fullName evidence="6">Type II toxin-antitoxin system HipA family toxin</fullName>
    </submittedName>
</protein>
<dbReference type="Pfam" id="PF07804">
    <property type="entry name" value="HipA_C"/>
    <property type="match status" value="1"/>
</dbReference>
<dbReference type="InterPro" id="IPR052028">
    <property type="entry name" value="HipA_Ser/Thr_kinase"/>
</dbReference>
<keyword evidence="2" id="KW-0808">Transferase</keyword>